<dbReference type="Proteomes" id="UP000693970">
    <property type="component" value="Unassembled WGS sequence"/>
</dbReference>
<dbReference type="AlphaFoldDB" id="A0A9K3PUF9"/>
<reference evidence="1" key="1">
    <citation type="journal article" date="2021" name="Sci. Rep.">
        <title>Diploid genomic architecture of Nitzschia inconspicua, an elite biomass production diatom.</title>
        <authorList>
            <person name="Oliver A."/>
            <person name="Podell S."/>
            <person name="Pinowska A."/>
            <person name="Traller J.C."/>
            <person name="Smith S.R."/>
            <person name="McClure R."/>
            <person name="Beliaev A."/>
            <person name="Bohutskyi P."/>
            <person name="Hill E.A."/>
            <person name="Rabines A."/>
            <person name="Zheng H."/>
            <person name="Allen L.Z."/>
            <person name="Kuo A."/>
            <person name="Grigoriev I.V."/>
            <person name="Allen A.E."/>
            <person name="Hazlebeck D."/>
            <person name="Allen E.E."/>
        </authorList>
    </citation>
    <scope>NUCLEOTIDE SEQUENCE</scope>
    <source>
        <strain evidence="1">Hildebrandi</strain>
    </source>
</reference>
<evidence type="ECO:0000313" key="1">
    <source>
        <dbReference type="EMBL" id="KAG7357539.1"/>
    </source>
</evidence>
<dbReference type="EMBL" id="JAGRRH010000015">
    <property type="protein sequence ID" value="KAG7357539.1"/>
    <property type="molecule type" value="Genomic_DNA"/>
</dbReference>
<protein>
    <submittedName>
        <fullName evidence="1">Uncharacterized protein</fullName>
    </submittedName>
</protein>
<accession>A0A9K3PUF9</accession>
<reference evidence="1" key="2">
    <citation type="submission" date="2021-04" db="EMBL/GenBank/DDBJ databases">
        <authorList>
            <person name="Podell S."/>
        </authorList>
    </citation>
    <scope>NUCLEOTIDE SEQUENCE</scope>
    <source>
        <strain evidence="1">Hildebrandi</strain>
    </source>
</reference>
<proteinExistence type="predicted"/>
<organism evidence="1 2">
    <name type="scientific">Nitzschia inconspicua</name>
    <dbReference type="NCBI Taxonomy" id="303405"/>
    <lineage>
        <taxon>Eukaryota</taxon>
        <taxon>Sar</taxon>
        <taxon>Stramenopiles</taxon>
        <taxon>Ochrophyta</taxon>
        <taxon>Bacillariophyta</taxon>
        <taxon>Bacillariophyceae</taxon>
        <taxon>Bacillariophycidae</taxon>
        <taxon>Bacillariales</taxon>
        <taxon>Bacillariaceae</taxon>
        <taxon>Nitzschia</taxon>
    </lineage>
</organism>
<evidence type="ECO:0000313" key="2">
    <source>
        <dbReference type="Proteomes" id="UP000693970"/>
    </source>
</evidence>
<comment type="caution">
    <text evidence="1">The sequence shown here is derived from an EMBL/GenBank/DDBJ whole genome shotgun (WGS) entry which is preliminary data.</text>
</comment>
<gene>
    <name evidence="1" type="ORF">IV203_002227</name>
</gene>
<sequence length="68" mass="7643">MQFFFKKSVVTGKSGKSKHIRISTRGKKTTTPTAAAKKRLILLLLLLQLLLLPGRFVIWKATHPSIIN</sequence>
<name>A0A9K3PUF9_9STRA</name>
<keyword evidence="2" id="KW-1185">Reference proteome</keyword>